<gene>
    <name evidence="3" type="ORF">H0185_02095</name>
</gene>
<evidence type="ECO:0000256" key="1">
    <source>
        <dbReference type="SAM" id="Phobius"/>
    </source>
</evidence>
<keyword evidence="1" id="KW-0812">Transmembrane</keyword>
<keyword evidence="1" id="KW-0472">Membrane</keyword>
<feature type="transmembrane region" description="Helical" evidence="1">
    <location>
        <begin position="88"/>
        <end position="121"/>
    </location>
</feature>
<evidence type="ECO:0000313" key="4">
    <source>
        <dbReference type="Proteomes" id="UP000769780"/>
    </source>
</evidence>
<proteinExistence type="predicted"/>
<accession>A0ABS7K040</accession>
<organism evidence="3 4">
    <name type="scientific">Mesobacillus maritimus</name>
    <dbReference type="NCBI Taxonomy" id="1643336"/>
    <lineage>
        <taxon>Bacteria</taxon>
        <taxon>Bacillati</taxon>
        <taxon>Bacillota</taxon>
        <taxon>Bacilli</taxon>
        <taxon>Bacillales</taxon>
        <taxon>Bacillaceae</taxon>
        <taxon>Mesobacillus</taxon>
    </lineage>
</organism>
<dbReference type="Proteomes" id="UP000769780">
    <property type="component" value="Unassembled WGS sequence"/>
</dbReference>
<feature type="transmembrane region" description="Helical" evidence="1">
    <location>
        <begin position="37"/>
        <end position="55"/>
    </location>
</feature>
<name>A0ABS7K040_9BACI</name>
<protein>
    <submittedName>
        <fullName evidence="3">Tripartite tricarboxylate transporter TctB family protein</fullName>
    </submittedName>
</protein>
<evidence type="ECO:0000259" key="2">
    <source>
        <dbReference type="Pfam" id="PF07331"/>
    </source>
</evidence>
<dbReference type="RefSeq" id="WP_221870722.1">
    <property type="nucleotide sequence ID" value="NZ_JACWFH010000005.1"/>
</dbReference>
<reference evidence="3 4" key="1">
    <citation type="submission" date="2020-07" db="EMBL/GenBank/DDBJ databases">
        <title>Fungal Genomes of the International Space Station.</title>
        <authorList>
            <person name="Seuylemezian A."/>
            <person name="Singh N.K."/>
            <person name="Wood J."/>
            <person name="Venkateswaran K."/>
        </authorList>
    </citation>
    <scope>NUCLEOTIDE SEQUENCE [LARGE SCALE GENOMIC DNA]</scope>
    <source>
        <strain evidence="3 4">PL-B2</strain>
    </source>
</reference>
<dbReference type="EMBL" id="JACWFH010000005">
    <property type="protein sequence ID" value="MBY0095612.1"/>
    <property type="molecule type" value="Genomic_DNA"/>
</dbReference>
<feature type="transmembrane region" description="Helical" evidence="1">
    <location>
        <begin position="7"/>
        <end position="25"/>
    </location>
</feature>
<feature type="transmembrane region" description="Helical" evidence="1">
    <location>
        <begin position="127"/>
        <end position="149"/>
    </location>
</feature>
<dbReference type="Pfam" id="PF07331">
    <property type="entry name" value="TctB"/>
    <property type="match status" value="1"/>
</dbReference>
<feature type="domain" description="DUF1468" evidence="2">
    <location>
        <begin position="7"/>
        <end position="154"/>
    </location>
</feature>
<comment type="caution">
    <text evidence="3">The sequence shown here is derived from an EMBL/GenBank/DDBJ whole genome shotgun (WGS) entry which is preliminary data.</text>
</comment>
<keyword evidence="1" id="KW-1133">Transmembrane helix</keyword>
<evidence type="ECO:0000313" key="3">
    <source>
        <dbReference type="EMBL" id="MBY0095612.1"/>
    </source>
</evidence>
<sequence>MLLERYISIVMIAFSLFFLVMSFQIENRAGDLIAPGSWPAGLMIIMLVLSIVLFIKTFSKKGNQVKTANEEAEDLANEEEKLVYPKKFFYLLGALIGYTLLLEYIGFIIDTVVFIFVLSLIFGIKNWTRGLLTGLFATAGAVVLFPILLNTPFPRGVGIFSTFSLLFY</sequence>
<keyword evidence="4" id="KW-1185">Reference proteome</keyword>
<dbReference type="InterPro" id="IPR009936">
    <property type="entry name" value="DUF1468"/>
</dbReference>